<dbReference type="SMART" id="SM00918">
    <property type="entry name" value="Lig_chan-Glu_bd"/>
    <property type="match status" value="1"/>
</dbReference>
<feature type="site" description="Interaction with the cone snail toxin Con-ikot-ikot" evidence="21">
    <location>
        <position position="860"/>
    </location>
</feature>
<feature type="compositionally biased region" description="Polar residues" evidence="24">
    <location>
        <begin position="1056"/>
        <end position="1070"/>
    </location>
</feature>
<evidence type="ECO:0000256" key="13">
    <source>
        <dbReference type="ARBA" id="ARBA00023170"/>
    </source>
</evidence>
<evidence type="ECO:0000256" key="19">
    <source>
        <dbReference type="ARBA" id="ARBA00036634"/>
    </source>
</evidence>
<feature type="region of interest" description="Disordered" evidence="24">
    <location>
        <begin position="63"/>
        <end position="135"/>
    </location>
</feature>
<dbReference type="Pfam" id="PF00060">
    <property type="entry name" value="Lig_chan"/>
    <property type="match status" value="1"/>
</dbReference>
<feature type="compositionally biased region" description="Low complexity" evidence="24">
    <location>
        <begin position="335"/>
        <end position="356"/>
    </location>
</feature>
<accession>A0A6P7P2U6</accession>
<proteinExistence type="inferred from homology"/>
<evidence type="ECO:0000256" key="4">
    <source>
        <dbReference type="ARBA" id="ARBA00022692"/>
    </source>
</evidence>
<keyword evidence="3 23" id="KW-1003">Cell membrane</keyword>
<evidence type="ECO:0000259" key="26">
    <source>
        <dbReference type="SMART" id="SM00918"/>
    </source>
</evidence>
<keyword evidence="17 23" id="KW-0407">Ion channel</keyword>
<keyword evidence="2 23" id="KW-0813">Transport</keyword>
<evidence type="ECO:0000256" key="20">
    <source>
        <dbReference type="PIRSR" id="PIRSR601508-1"/>
    </source>
</evidence>
<name>A0A6P7P2U6_BETSP</name>
<feature type="binding site" evidence="20">
    <location>
        <position position="854"/>
    </location>
    <ligand>
        <name>L-glutamate</name>
        <dbReference type="ChEBI" id="CHEBI:29985"/>
    </ligand>
</feature>
<dbReference type="Gene3D" id="3.40.190.10">
    <property type="entry name" value="Periplasmic binding protein-like II"/>
    <property type="match status" value="2"/>
</dbReference>
<dbReference type="CTD" id="116443"/>
<reference evidence="28" key="1">
    <citation type="submission" date="2025-08" db="UniProtKB">
        <authorList>
            <consortium name="RefSeq"/>
        </authorList>
    </citation>
    <scope>IDENTIFICATION</scope>
</reference>
<keyword evidence="10 23" id="KW-0406">Ion transport</keyword>
<comment type="catalytic activity">
    <reaction evidence="19">
        <text>Ca(2+)(in) = Ca(2+)(out)</text>
        <dbReference type="Rhea" id="RHEA:29671"/>
        <dbReference type="ChEBI" id="CHEBI:29108"/>
    </reaction>
</comment>
<evidence type="ECO:0000313" key="27">
    <source>
        <dbReference type="Proteomes" id="UP000515150"/>
    </source>
</evidence>
<keyword evidence="7" id="KW-0460">Magnesium</keyword>
<dbReference type="CDD" id="cd13720">
    <property type="entry name" value="PBP2_iGluR_NMDA_Nr3"/>
    <property type="match status" value="1"/>
</dbReference>
<feature type="signal peptide" evidence="23">
    <location>
        <begin position="1"/>
        <end position="34"/>
    </location>
</feature>
<keyword evidence="16 23" id="KW-1071">Ligand-gated ion channel</keyword>
<feature type="disulfide bond" evidence="22">
    <location>
        <begin position="912"/>
        <end position="966"/>
    </location>
</feature>
<feature type="chain" id="PRO_5028514374" description="Glutamate receptor" evidence="23">
    <location>
        <begin position="35"/>
        <end position="1231"/>
    </location>
</feature>
<evidence type="ECO:0000256" key="14">
    <source>
        <dbReference type="ARBA" id="ARBA00023180"/>
    </source>
</evidence>
<feature type="transmembrane region" description="Helical" evidence="23">
    <location>
        <begin position="769"/>
        <end position="787"/>
    </location>
</feature>
<dbReference type="FunFam" id="3.40.190.10:FF:000066">
    <property type="entry name" value="Glutamate receptor ionotropic, NMDA 3A"/>
    <property type="match status" value="1"/>
</dbReference>
<evidence type="ECO:0000256" key="10">
    <source>
        <dbReference type="ARBA" id="ARBA00023065"/>
    </source>
</evidence>
<dbReference type="GO" id="GO:0038023">
    <property type="term" value="F:signaling receptor activity"/>
    <property type="evidence" value="ECO:0007669"/>
    <property type="project" value="InterPro"/>
</dbReference>
<evidence type="ECO:0000256" key="18">
    <source>
        <dbReference type="ARBA" id="ARBA00036239"/>
    </source>
</evidence>
<evidence type="ECO:0000256" key="2">
    <source>
        <dbReference type="ARBA" id="ARBA00022448"/>
    </source>
</evidence>
<dbReference type="InterPro" id="IPR028082">
    <property type="entry name" value="Peripla_BP_I"/>
</dbReference>
<evidence type="ECO:0000256" key="16">
    <source>
        <dbReference type="ARBA" id="ARBA00023286"/>
    </source>
</evidence>
<keyword evidence="14" id="KW-0325">Glycoprotein</keyword>
<dbReference type="GO" id="GO:0045211">
    <property type="term" value="C:postsynaptic membrane"/>
    <property type="evidence" value="ECO:0007669"/>
    <property type="project" value="UniProtKB-SubCell"/>
</dbReference>
<comment type="similarity">
    <text evidence="23">Belongs to the glutamate-gated ion channel (TC 1.A.10.1) family.</text>
</comment>
<keyword evidence="15 23" id="KW-0628">Postsynaptic cell membrane</keyword>
<feature type="region of interest" description="Disordered" evidence="24">
    <location>
        <begin position="1047"/>
        <end position="1073"/>
    </location>
</feature>
<dbReference type="InterPro" id="IPR001508">
    <property type="entry name" value="Iono_Glu_rcpt_met"/>
</dbReference>
<evidence type="ECO:0000256" key="12">
    <source>
        <dbReference type="ARBA" id="ARBA00023157"/>
    </source>
</evidence>
<feature type="site" description="Crucial to convey clamshell closure to channel opening" evidence="21">
    <location>
        <position position="830"/>
    </location>
</feature>
<feature type="compositionally biased region" description="Polar residues" evidence="24">
    <location>
        <begin position="1187"/>
        <end position="1211"/>
    </location>
</feature>
<dbReference type="InterPro" id="IPR015683">
    <property type="entry name" value="Ionotropic_Glu_rcpt"/>
</dbReference>
<evidence type="ECO:0000256" key="5">
    <source>
        <dbReference type="ARBA" id="ARBA00022729"/>
    </source>
</evidence>
<dbReference type="InParanoid" id="A0A6P7P2U6"/>
<evidence type="ECO:0000256" key="21">
    <source>
        <dbReference type="PIRSR" id="PIRSR601508-2"/>
    </source>
</evidence>
<feature type="binding site" evidence="20">
    <location>
        <position position="691"/>
    </location>
    <ligand>
        <name>L-glutamate</name>
        <dbReference type="ChEBI" id="CHEBI:29985"/>
    </ligand>
</feature>
<evidence type="ECO:0000256" key="24">
    <source>
        <dbReference type="SAM" id="MobiDB-lite"/>
    </source>
</evidence>
<feature type="region of interest" description="Disordered" evidence="24">
    <location>
        <begin position="1186"/>
        <end position="1231"/>
    </location>
</feature>
<dbReference type="RefSeq" id="XP_029024563.1">
    <property type="nucleotide sequence ID" value="XM_029168730.3"/>
</dbReference>
<dbReference type="PANTHER" id="PTHR18966">
    <property type="entry name" value="IONOTROPIC GLUTAMATE RECEPTOR"/>
    <property type="match status" value="1"/>
</dbReference>
<dbReference type="Proteomes" id="UP000515150">
    <property type="component" value="Chromosome 12"/>
</dbReference>
<dbReference type="Pfam" id="PF10613">
    <property type="entry name" value="Lig_chan-Glu_bd"/>
    <property type="match status" value="1"/>
</dbReference>
<dbReference type="InterPro" id="IPR019594">
    <property type="entry name" value="Glu/Gly-bd"/>
</dbReference>
<evidence type="ECO:0000256" key="1">
    <source>
        <dbReference type="ARBA" id="ARBA00004651"/>
    </source>
</evidence>
<keyword evidence="9 23" id="KW-0770">Synapse</keyword>
<sequence>MKTVAVMTMKAAVLPPSLCVLLCALALFPPRALSHPQPCQVLKRIGHTVRVGALQVQPRLLSSAAGGGSEDADTDGAPAGGGDRWPELEKPVKTSGGAPGYGSHRSRGAANSPRGASRSRSQTRHREENTSRENRMFAPRDSVLLAAEALNRAGLLPYNLSLELVMAVGSGLGELPAFSFSSSGGPEDEDPLSFLESVCHTVIVQGVSAMVAFPRNRDEFVKLEFVSLALQVPVVSVVQREFTRQSENPLHLQMAMRTVEAPPSHLLYSLLMMNGWWDISILLCQEWDISDFLSLIKNNSRFHLGTLVNLTTTASTLALLSSSLSSSGAASDAAPSSLPLPGAAASSHASSSTPASRSDQQQALMRQLEALKEPSSTAGLVTFGCDIRDVRRLWTSAARLALPDFHWVLGDSQNVAELRTEALPLGLIAHGVMGSPSTDHYVHDSLELVARAVGRAAQENPVLALIPGTTNCMDAQQRNGSSGQYLSRFLSNTSFEGHSGFISRGSHSQKLISEAHHYIWSLQLDPLGQPTWTRLGRWRRGRVLMDQGAWPSHLGSLGGDWRRSTLHLRVVTLVEHPFVFTREVDGDGLCPAGQLCLDPLTNETSLLEGLFQNLAGPNGSVPTELKKCCYGYCIDLLEKLAEDMGFTFDLYIVGDGKYGGFKNGRWTGLVGDLLSGAAHLAVTSFSINSARSQVIDFTSPFFSTSLGILVRTRDTAAPIGAFMWPLHWSMWLGIFVSLHVTAIFLTLYEWHSPFGMTPRGRNRDRVFSFSSALNVCYAILFGRTVAIKPPKCWTGRLLMNLWAIFCLFCLSTYTANLAAVMVGEKTYEQLSGIHDPKLHHPSQGFRFATVRESSAEDYVKKSFPEMHEYMRRYNVPATPDGIHNLKADPQKLDAFIMDKALLDYEVSIDADCKTLTVGKPFAIEGYGIGLPQNSPLTSNISELVSQYKSDGFMDMLHDKWYKVVPCGKRSFAVTETLQMGIKHFSGLFVMLCVGVALSLLTTIAEHIVYKLVIPRVKEPRFKYWLHTSQRLHRALNSVFTDDKLPTVTKPEKRCNEGNNPAASWNPGDSSHCNRRRVLPQEMQNDLERPSQDPASSLPHSLPLLEKHLPIVTTSNGRSDLLGRALGQGLGPGQGPAQCRSFGVGDCGPGLGTGRNTLVQELSELEGQIQVIKQQLQTALRRKRELEQYQSENQQANQTAPSQASTHQSNQFAPYAQSHQQTNQHTNTLPEF</sequence>
<keyword evidence="11 23" id="KW-0472">Membrane</keyword>
<evidence type="ECO:0000256" key="6">
    <source>
        <dbReference type="ARBA" id="ARBA00022837"/>
    </source>
</evidence>
<keyword evidence="12 22" id="KW-1015">Disulfide bond</keyword>
<keyword evidence="4 23" id="KW-0812">Transmembrane</keyword>
<dbReference type="InterPro" id="IPR001320">
    <property type="entry name" value="Iontro_rcpt_C"/>
</dbReference>
<feature type="domain" description="Ionotropic glutamate receptor L-glutamate and glycine-binding" evidence="26">
    <location>
        <begin position="617"/>
        <end position="675"/>
    </location>
</feature>
<evidence type="ECO:0000256" key="7">
    <source>
        <dbReference type="ARBA" id="ARBA00022842"/>
    </source>
</evidence>
<keyword evidence="27" id="KW-1185">Reference proteome</keyword>
<comment type="catalytic activity">
    <reaction evidence="18">
        <text>Na(+)(in) = Na(+)(out)</text>
        <dbReference type="Rhea" id="RHEA:34963"/>
        <dbReference type="ChEBI" id="CHEBI:29101"/>
    </reaction>
</comment>
<organism evidence="27 28">
    <name type="scientific">Betta splendens</name>
    <name type="common">Siamese fighting fish</name>
    <dbReference type="NCBI Taxonomy" id="158456"/>
    <lineage>
        <taxon>Eukaryota</taxon>
        <taxon>Metazoa</taxon>
        <taxon>Chordata</taxon>
        <taxon>Craniata</taxon>
        <taxon>Vertebrata</taxon>
        <taxon>Euteleostomi</taxon>
        <taxon>Actinopterygii</taxon>
        <taxon>Neopterygii</taxon>
        <taxon>Teleostei</taxon>
        <taxon>Neoteleostei</taxon>
        <taxon>Acanthomorphata</taxon>
        <taxon>Anabantaria</taxon>
        <taxon>Anabantiformes</taxon>
        <taxon>Anabantoidei</taxon>
        <taxon>Osphronemidae</taxon>
        <taxon>Betta</taxon>
    </lineage>
</organism>
<protein>
    <recommendedName>
        <fullName evidence="23">Glutamate receptor</fullName>
    </recommendedName>
</protein>
<dbReference type="SUPFAM" id="SSF53850">
    <property type="entry name" value="Periplasmic binding protein-like II"/>
    <property type="match status" value="1"/>
</dbReference>
<feature type="compositionally biased region" description="Basic and acidic residues" evidence="24">
    <location>
        <begin position="124"/>
        <end position="135"/>
    </location>
</feature>
<evidence type="ECO:0000256" key="8">
    <source>
        <dbReference type="ARBA" id="ARBA00022989"/>
    </source>
</evidence>
<comment type="subcellular location">
    <subcellularLocation>
        <location evidence="1">Cell membrane</location>
        <topology evidence="1">Multi-pass membrane protein</topology>
    </subcellularLocation>
    <subcellularLocation>
        <location evidence="23">Postsynaptic cell membrane</location>
        <topology evidence="23">Multi-pass membrane protein</topology>
    </subcellularLocation>
</comment>
<feature type="region of interest" description="Disordered" evidence="24">
    <location>
        <begin position="335"/>
        <end position="362"/>
    </location>
</feature>
<dbReference type="SUPFAM" id="SSF53822">
    <property type="entry name" value="Periplasmic binding protein-like I"/>
    <property type="match status" value="1"/>
</dbReference>
<dbReference type="OrthoDB" id="5984008at2759"/>
<feature type="compositionally biased region" description="Low complexity" evidence="24">
    <location>
        <begin position="1218"/>
        <end position="1231"/>
    </location>
</feature>
<keyword evidence="5 23" id="KW-0732">Signal</keyword>
<feature type="domain" description="Ionotropic glutamate receptor C-terminal" evidence="25">
    <location>
        <begin position="618"/>
        <end position="963"/>
    </location>
</feature>
<comment type="function">
    <text evidence="23">Receptor for glutamate that functions as a ligand-gated ion channel in the central nervous system and plays an important role in excitatory synaptic transmission. L-glutamate acts as an excitatory neurotransmitter at many synapses in the central nervous system.</text>
</comment>
<dbReference type="GeneID" id="114866686"/>
<gene>
    <name evidence="28" type="primary">grin3a</name>
</gene>
<feature type="binding site" evidence="20">
    <location>
        <position position="898"/>
    </location>
    <ligand>
        <name>L-glutamate</name>
        <dbReference type="ChEBI" id="CHEBI:29985"/>
    </ligand>
</feature>
<evidence type="ECO:0000256" key="22">
    <source>
        <dbReference type="PIRSR" id="PIRSR601508-3"/>
    </source>
</evidence>
<keyword evidence="6" id="KW-0106">Calcium</keyword>
<dbReference type="KEGG" id="bspl:114866686"/>
<dbReference type="FunFam" id="3.40.190.10:FF:000045">
    <property type="entry name" value="Putative glutamate receptor ionotropic NMDA 3A"/>
    <property type="match status" value="1"/>
</dbReference>
<feature type="transmembrane region" description="Helical" evidence="23">
    <location>
        <begin position="728"/>
        <end position="748"/>
    </location>
</feature>
<evidence type="ECO:0000256" key="15">
    <source>
        <dbReference type="ARBA" id="ARBA00023257"/>
    </source>
</evidence>
<evidence type="ECO:0000313" key="28">
    <source>
        <dbReference type="RefSeq" id="XP_029024563.1"/>
    </source>
</evidence>
<evidence type="ECO:0000256" key="17">
    <source>
        <dbReference type="ARBA" id="ARBA00023303"/>
    </source>
</evidence>
<dbReference type="SMART" id="SM00079">
    <property type="entry name" value="PBPe"/>
    <property type="match status" value="1"/>
</dbReference>
<dbReference type="PRINTS" id="PR00177">
    <property type="entry name" value="NMDARECEPTOR"/>
</dbReference>
<evidence type="ECO:0000256" key="11">
    <source>
        <dbReference type="ARBA" id="ARBA00023136"/>
    </source>
</evidence>
<evidence type="ECO:0000259" key="25">
    <source>
        <dbReference type="SMART" id="SM00079"/>
    </source>
</evidence>
<dbReference type="AlphaFoldDB" id="A0A6P7P2U6"/>
<keyword evidence="13 23" id="KW-0675">Receptor</keyword>
<keyword evidence="8 23" id="KW-1133">Transmembrane helix</keyword>
<feature type="transmembrane region" description="Helical" evidence="23">
    <location>
        <begin position="987"/>
        <end position="1009"/>
    </location>
</feature>
<evidence type="ECO:0000256" key="9">
    <source>
        <dbReference type="ARBA" id="ARBA00023018"/>
    </source>
</evidence>
<evidence type="ECO:0000256" key="23">
    <source>
        <dbReference type="RuleBase" id="RU367118"/>
    </source>
</evidence>
<feature type="binding site" evidence="20">
    <location>
        <position position="686"/>
    </location>
    <ligand>
        <name>L-glutamate</name>
        <dbReference type="ChEBI" id="CHEBI:29985"/>
    </ligand>
</feature>
<dbReference type="GO" id="GO:0015276">
    <property type="term" value="F:ligand-gated monoatomic ion channel activity"/>
    <property type="evidence" value="ECO:0007669"/>
    <property type="project" value="InterPro"/>
</dbReference>
<evidence type="ECO:0000256" key="3">
    <source>
        <dbReference type="ARBA" id="ARBA00022475"/>
    </source>
</evidence>
<feature type="transmembrane region" description="Helical" evidence="23">
    <location>
        <begin position="799"/>
        <end position="822"/>
    </location>
</feature>